<name>A0A2S6NAJ4_9HYPH</name>
<feature type="transmembrane region" description="Helical" evidence="6">
    <location>
        <begin position="274"/>
        <end position="292"/>
    </location>
</feature>
<evidence type="ECO:0000313" key="9">
    <source>
        <dbReference type="Proteomes" id="UP000239089"/>
    </source>
</evidence>
<dbReference type="OrthoDB" id="9806889at2"/>
<evidence type="ECO:0000259" key="7">
    <source>
        <dbReference type="Pfam" id="PF00892"/>
    </source>
</evidence>
<dbReference type="InterPro" id="IPR000620">
    <property type="entry name" value="EamA_dom"/>
</dbReference>
<feature type="transmembrane region" description="Helical" evidence="6">
    <location>
        <begin position="58"/>
        <end position="76"/>
    </location>
</feature>
<feature type="transmembrane region" description="Helical" evidence="6">
    <location>
        <begin position="202"/>
        <end position="226"/>
    </location>
</feature>
<sequence>MGVDSGSEAWPQCSRAIACFFRRKPGLRGEYWTFPPAPPKSSRFEERDVTAWIRAQRALNGSAVTLLVLTAAMWGANGVVSRAAVGEVPPLTLVTLRWLVVCGLLLPFLRGKLRKAAPVLRARKTYLVLMALCGYTGFNVLFYLAGSRTSAVNIVLLQGAIPATVLAIGALFKGLPATPLQIAGMGLSFSGAGLIATHGDIFALGAFSLNVGDAMMLAACVLYALYTVALRERPPLAPLVFFSGMAIAAFVESLPFFAWEIASGGFFWPTPKGWAFVLFVALFPSLISQIFFMRAVELIGPGRAGIFTNLTPLFGALFAISLLGEPFHAYHAAAMILGLSGIALAEWGGRK</sequence>
<feature type="transmembrane region" description="Helical" evidence="6">
    <location>
        <begin position="238"/>
        <end position="262"/>
    </location>
</feature>
<organism evidence="8 9">
    <name type="scientific">Rhodoblastus sphagnicola</name>
    <dbReference type="NCBI Taxonomy" id="333368"/>
    <lineage>
        <taxon>Bacteria</taxon>
        <taxon>Pseudomonadati</taxon>
        <taxon>Pseudomonadota</taxon>
        <taxon>Alphaproteobacteria</taxon>
        <taxon>Hyphomicrobiales</taxon>
        <taxon>Rhodoblastaceae</taxon>
        <taxon>Rhodoblastus</taxon>
    </lineage>
</organism>
<protein>
    <recommendedName>
        <fullName evidence="7">EamA domain-containing protein</fullName>
    </recommendedName>
</protein>
<dbReference type="EMBL" id="NHSJ01000055">
    <property type="protein sequence ID" value="PPQ31611.1"/>
    <property type="molecule type" value="Genomic_DNA"/>
</dbReference>
<proteinExistence type="predicted"/>
<feature type="domain" description="EamA" evidence="7">
    <location>
        <begin position="212"/>
        <end position="344"/>
    </location>
</feature>
<feature type="transmembrane region" description="Helical" evidence="6">
    <location>
        <begin position="304"/>
        <end position="323"/>
    </location>
</feature>
<dbReference type="Proteomes" id="UP000239089">
    <property type="component" value="Unassembled WGS sequence"/>
</dbReference>
<feature type="transmembrane region" description="Helical" evidence="6">
    <location>
        <begin position="329"/>
        <end position="348"/>
    </location>
</feature>
<keyword evidence="9" id="KW-1185">Reference proteome</keyword>
<dbReference type="SUPFAM" id="SSF103481">
    <property type="entry name" value="Multidrug resistance efflux transporter EmrE"/>
    <property type="match status" value="2"/>
</dbReference>
<keyword evidence="3 6" id="KW-0812">Transmembrane</keyword>
<evidence type="ECO:0000256" key="2">
    <source>
        <dbReference type="ARBA" id="ARBA00022475"/>
    </source>
</evidence>
<evidence type="ECO:0000256" key="6">
    <source>
        <dbReference type="SAM" id="Phobius"/>
    </source>
</evidence>
<feature type="transmembrane region" description="Helical" evidence="6">
    <location>
        <begin position="179"/>
        <end position="196"/>
    </location>
</feature>
<dbReference type="PANTHER" id="PTHR32322">
    <property type="entry name" value="INNER MEMBRANE TRANSPORTER"/>
    <property type="match status" value="1"/>
</dbReference>
<dbReference type="InterPro" id="IPR050638">
    <property type="entry name" value="AA-Vitamin_Transporters"/>
</dbReference>
<feature type="domain" description="EamA" evidence="7">
    <location>
        <begin position="63"/>
        <end position="196"/>
    </location>
</feature>
<comment type="caution">
    <text evidence="8">The sequence shown here is derived from an EMBL/GenBank/DDBJ whole genome shotgun (WGS) entry which is preliminary data.</text>
</comment>
<accession>A0A2S6NAJ4</accession>
<dbReference type="AlphaFoldDB" id="A0A2S6NAJ4"/>
<reference evidence="8 9" key="1">
    <citation type="journal article" date="2018" name="Arch. Microbiol.">
        <title>New insights into the metabolic potential of the phototrophic purple bacterium Rhodopila globiformis DSM 161(T) from its draft genome sequence and evidence for a vanadium-dependent nitrogenase.</title>
        <authorList>
            <person name="Imhoff J.F."/>
            <person name="Rahn T."/>
            <person name="Kunzel S."/>
            <person name="Neulinger S.C."/>
        </authorList>
    </citation>
    <scope>NUCLEOTIDE SEQUENCE [LARGE SCALE GENOMIC DNA]</scope>
    <source>
        <strain evidence="8 9">DSM 16996</strain>
    </source>
</reference>
<dbReference type="PANTHER" id="PTHR32322:SF18">
    <property type="entry name" value="S-ADENOSYLMETHIONINE_S-ADENOSYLHOMOCYSTEINE TRANSPORTER"/>
    <property type="match status" value="1"/>
</dbReference>
<dbReference type="GO" id="GO:0005886">
    <property type="term" value="C:plasma membrane"/>
    <property type="evidence" value="ECO:0007669"/>
    <property type="project" value="UniProtKB-SubCell"/>
</dbReference>
<feature type="transmembrane region" description="Helical" evidence="6">
    <location>
        <begin position="151"/>
        <end position="172"/>
    </location>
</feature>
<gene>
    <name evidence="8" type="ORF">CCR94_08525</name>
</gene>
<dbReference type="Pfam" id="PF00892">
    <property type="entry name" value="EamA"/>
    <property type="match status" value="2"/>
</dbReference>
<evidence type="ECO:0000256" key="1">
    <source>
        <dbReference type="ARBA" id="ARBA00004651"/>
    </source>
</evidence>
<evidence type="ECO:0000256" key="4">
    <source>
        <dbReference type="ARBA" id="ARBA00022989"/>
    </source>
</evidence>
<keyword evidence="5 6" id="KW-0472">Membrane</keyword>
<evidence type="ECO:0000313" key="8">
    <source>
        <dbReference type="EMBL" id="PPQ31611.1"/>
    </source>
</evidence>
<evidence type="ECO:0000256" key="5">
    <source>
        <dbReference type="ARBA" id="ARBA00023136"/>
    </source>
</evidence>
<keyword evidence="2" id="KW-1003">Cell membrane</keyword>
<dbReference type="InterPro" id="IPR037185">
    <property type="entry name" value="EmrE-like"/>
</dbReference>
<comment type="subcellular location">
    <subcellularLocation>
        <location evidence="1">Cell membrane</location>
        <topology evidence="1">Multi-pass membrane protein</topology>
    </subcellularLocation>
</comment>
<feature type="transmembrane region" description="Helical" evidence="6">
    <location>
        <begin position="96"/>
        <end position="113"/>
    </location>
</feature>
<evidence type="ECO:0000256" key="3">
    <source>
        <dbReference type="ARBA" id="ARBA00022692"/>
    </source>
</evidence>
<keyword evidence="4 6" id="KW-1133">Transmembrane helix</keyword>
<feature type="transmembrane region" description="Helical" evidence="6">
    <location>
        <begin position="125"/>
        <end position="145"/>
    </location>
</feature>